<evidence type="ECO:0000256" key="1">
    <source>
        <dbReference type="ARBA" id="ARBA00022679"/>
    </source>
</evidence>
<dbReference type="Gene3D" id="3.40.50.300">
    <property type="entry name" value="P-loop containing nucleotide triphosphate hydrolases"/>
    <property type="match status" value="1"/>
</dbReference>
<dbReference type="Pfam" id="PF13469">
    <property type="entry name" value="Sulfotransfer_3"/>
    <property type="match status" value="1"/>
</dbReference>
<evidence type="ECO:0000313" key="2">
    <source>
        <dbReference type="EMBL" id="CCQ69181.1"/>
    </source>
</evidence>
<gene>
    <name evidence="2" type="ORF">CWATWH0402_2257</name>
</gene>
<evidence type="ECO:0000313" key="3">
    <source>
        <dbReference type="Proteomes" id="UP000018130"/>
    </source>
</evidence>
<dbReference type="SUPFAM" id="SSF52540">
    <property type="entry name" value="P-loop containing nucleoside triphosphate hydrolases"/>
    <property type="match status" value="1"/>
</dbReference>
<dbReference type="AlphaFoldDB" id="T2JVX3"/>
<name>T2JVX3_CROWT</name>
<comment type="caution">
    <text evidence="2">The sequence shown here is derived from an EMBL/GenBank/DDBJ whole genome shotgun (WGS) entry which is preliminary data.</text>
</comment>
<dbReference type="GO" id="GO:0008476">
    <property type="term" value="F:protein-tyrosine sulfotransferase activity"/>
    <property type="evidence" value="ECO:0007669"/>
    <property type="project" value="InterPro"/>
</dbReference>
<dbReference type="PANTHER" id="PTHR12788:SF10">
    <property type="entry name" value="PROTEIN-TYROSINE SULFOTRANSFERASE"/>
    <property type="match status" value="1"/>
</dbReference>
<organism evidence="2 3">
    <name type="scientific">Crocosphaera watsonii WH 0402</name>
    <dbReference type="NCBI Taxonomy" id="1284629"/>
    <lineage>
        <taxon>Bacteria</taxon>
        <taxon>Bacillati</taxon>
        <taxon>Cyanobacteriota</taxon>
        <taxon>Cyanophyceae</taxon>
        <taxon>Oscillatoriophycideae</taxon>
        <taxon>Chroococcales</taxon>
        <taxon>Aphanothecaceae</taxon>
        <taxon>Crocosphaera</taxon>
    </lineage>
</organism>
<keyword evidence="1" id="KW-0808">Transferase</keyword>
<proteinExistence type="predicted"/>
<dbReference type="InterPro" id="IPR027417">
    <property type="entry name" value="P-loop_NTPase"/>
</dbReference>
<dbReference type="EMBL" id="CAQN01000912">
    <property type="protein sequence ID" value="CCQ69181.1"/>
    <property type="molecule type" value="Genomic_DNA"/>
</dbReference>
<dbReference type="GeneID" id="88764645"/>
<reference evidence="2 3" key="2">
    <citation type="submission" date="2013-09" db="EMBL/GenBank/DDBJ databases">
        <title>Whole genome comparison of six Crocosphaera watsonii strains with differing phenotypes.</title>
        <authorList>
            <person name="Bench S.R."/>
            <person name="Heller P."/>
            <person name="Frank I."/>
            <person name="Arciniega M."/>
            <person name="Shilova I.N."/>
            <person name="Zehr J.P."/>
        </authorList>
    </citation>
    <scope>NUCLEOTIDE SEQUENCE [LARGE SCALE GENOMIC DNA]</scope>
    <source>
        <strain evidence="2 3">WH 0402</strain>
    </source>
</reference>
<dbReference type="InterPro" id="IPR026634">
    <property type="entry name" value="TPST-like"/>
</dbReference>
<dbReference type="Proteomes" id="UP000018130">
    <property type="component" value="Unassembled WGS sequence"/>
</dbReference>
<reference evidence="2 3" key="1">
    <citation type="submission" date="2013-01" db="EMBL/GenBank/DDBJ databases">
        <authorList>
            <person name="Bench S."/>
        </authorList>
    </citation>
    <scope>NUCLEOTIDE SEQUENCE [LARGE SCALE GENOMIC DNA]</scope>
    <source>
        <strain evidence="2 3">WH 0402</strain>
    </source>
</reference>
<sequence>MSLPLFIIGVPRSGTTLLRIMLDSHPNLAVGPECPWTASSYGNITSFKDLYHSLVEDKRGPVVNFSGLSEEDIASILGEAFAKILNSYAQAKGKKRWLEKTPDHITEVPFLVKLFPNSKYIHIVRDGRDVACSSYKEKETWGKNLNLSNSRGKIINTRLNALKRWCLWIKQFEKWQQEYELNVCQIRYEDLVKEPRMVLEKVLSFIDEPWSDDVLSYGKKKHDIPDWEAGSRDVSQTSQITEKGVGQWQSKFTNTDKLIAASFADSLLIKYEYQKTLNNSLI</sequence>
<evidence type="ECO:0008006" key="4">
    <source>
        <dbReference type="Google" id="ProtNLM"/>
    </source>
</evidence>
<dbReference type="RefSeq" id="WP_081485048.1">
    <property type="nucleotide sequence ID" value="NZ_CAQN01000912.1"/>
</dbReference>
<protein>
    <recommendedName>
        <fullName evidence="4">Sulfotransferase</fullName>
    </recommendedName>
</protein>
<dbReference type="PANTHER" id="PTHR12788">
    <property type="entry name" value="PROTEIN-TYROSINE SULFOTRANSFERASE 2"/>
    <property type="match status" value="1"/>
</dbReference>
<accession>T2JVX3</accession>